<dbReference type="GO" id="GO:0003677">
    <property type="term" value="F:DNA binding"/>
    <property type="evidence" value="ECO:0007669"/>
    <property type="project" value="UniProtKB-KW"/>
</dbReference>
<organism evidence="2 3">
    <name type="scientific">Citricoccus muralis</name>
    <dbReference type="NCBI Taxonomy" id="169134"/>
    <lineage>
        <taxon>Bacteria</taxon>
        <taxon>Bacillati</taxon>
        <taxon>Actinomycetota</taxon>
        <taxon>Actinomycetes</taxon>
        <taxon>Micrococcales</taxon>
        <taxon>Micrococcaceae</taxon>
        <taxon>Citricoccus</taxon>
    </lineage>
</organism>
<dbReference type="PANTHER" id="PTHR33164">
    <property type="entry name" value="TRANSCRIPTIONAL REGULATOR, MARR FAMILY"/>
    <property type="match status" value="1"/>
</dbReference>
<evidence type="ECO:0000259" key="1">
    <source>
        <dbReference type="PROSITE" id="PS50995"/>
    </source>
</evidence>
<dbReference type="GO" id="GO:0003700">
    <property type="term" value="F:DNA-binding transcription factor activity"/>
    <property type="evidence" value="ECO:0007669"/>
    <property type="project" value="InterPro"/>
</dbReference>
<reference evidence="2 3" key="1">
    <citation type="submission" date="2018-07" db="EMBL/GenBank/DDBJ databases">
        <title>Sequencing the genomes of 1000 actinobacteria strains.</title>
        <authorList>
            <person name="Klenk H.-P."/>
        </authorList>
    </citation>
    <scope>NUCLEOTIDE SEQUENCE [LARGE SCALE GENOMIC DNA]</scope>
    <source>
        <strain evidence="2 3">DSM 14442</strain>
    </source>
</reference>
<dbReference type="InterPro" id="IPR036388">
    <property type="entry name" value="WH-like_DNA-bd_sf"/>
</dbReference>
<dbReference type="SUPFAM" id="SSF46785">
    <property type="entry name" value="Winged helix' DNA-binding domain"/>
    <property type="match status" value="1"/>
</dbReference>
<dbReference type="RefSeq" id="WP_115932870.1">
    <property type="nucleotide sequence ID" value="NZ_QREH01000001.1"/>
</dbReference>
<dbReference type="InterPro" id="IPR039422">
    <property type="entry name" value="MarR/SlyA-like"/>
</dbReference>
<dbReference type="PANTHER" id="PTHR33164:SF43">
    <property type="entry name" value="HTH-TYPE TRANSCRIPTIONAL REPRESSOR YETL"/>
    <property type="match status" value="1"/>
</dbReference>
<feature type="domain" description="HTH marR-type" evidence="1">
    <location>
        <begin position="15"/>
        <end position="147"/>
    </location>
</feature>
<evidence type="ECO:0000313" key="3">
    <source>
        <dbReference type="Proteomes" id="UP000256727"/>
    </source>
</evidence>
<dbReference type="Gene3D" id="1.10.10.10">
    <property type="entry name" value="Winged helix-like DNA-binding domain superfamily/Winged helix DNA-binding domain"/>
    <property type="match status" value="1"/>
</dbReference>
<protein>
    <submittedName>
        <fullName evidence="2">DNA-binding MarR family transcriptional regulator</fullName>
    </submittedName>
</protein>
<dbReference type="AlphaFoldDB" id="A0A3D9LIY3"/>
<comment type="caution">
    <text evidence="2">The sequence shown here is derived from an EMBL/GenBank/DDBJ whole genome shotgun (WGS) entry which is preliminary data.</text>
</comment>
<gene>
    <name evidence="2" type="ORF">C8E99_2882</name>
</gene>
<sequence>MPSQDPEAAPDLVIDGWLIYMIKLLDTGLRPEVERIAGSRGFTAAQYTALTVLLSRPGITSSELARRSFVRAQSMAGTIGPLVEQGLISRAPDPDNARRLLLRATPRGRAAVTRLQDEVATLQGRLVEGLDQPQLDALSAALRLLRNNVQDLNTTTP</sequence>
<dbReference type="EMBL" id="QREH01000001">
    <property type="protein sequence ID" value="REE05023.1"/>
    <property type="molecule type" value="Genomic_DNA"/>
</dbReference>
<dbReference type="InterPro" id="IPR036390">
    <property type="entry name" value="WH_DNA-bd_sf"/>
</dbReference>
<keyword evidence="2" id="KW-0238">DNA-binding</keyword>
<name>A0A3D9LIY3_9MICC</name>
<dbReference type="Pfam" id="PF12802">
    <property type="entry name" value="MarR_2"/>
    <property type="match status" value="1"/>
</dbReference>
<proteinExistence type="predicted"/>
<dbReference type="InterPro" id="IPR000835">
    <property type="entry name" value="HTH_MarR-typ"/>
</dbReference>
<dbReference type="GO" id="GO:0006950">
    <property type="term" value="P:response to stress"/>
    <property type="evidence" value="ECO:0007669"/>
    <property type="project" value="TreeGrafter"/>
</dbReference>
<keyword evidence="3" id="KW-1185">Reference proteome</keyword>
<dbReference type="OrthoDB" id="4462574at2"/>
<dbReference type="SMART" id="SM00347">
    <property type="entry name" value="HTH_MARR"/>
    <property type="match status" value="1"/>
</dbReference>
<accession>A0A3D9LIY3</accession>
<dbReference type="Proteomes" id="UP000256727">
    <property type="component" value="Unassembled WGS sequence"/>
</dbReference>
<dbReference type="PROSITE" id="PS50995">
    <property type="entry name" value="HTH_MARR_2"/>
    <property type="match status" value="1"/>
</dbReference>
<evidence type="ECO:0000313" key="2">
    <source>
        <dbReference type="EMBL" id="REE05023.1"/>
    </source>
</evidence>